<dbReference type="EMBL" id="CP130613">
    <property type="protein sequence ID" value="WKW15260.1"/>
    <property type="molecule type" value="Genomic_DNA"/>
</dbReference>
<dbReference type="InterPro" id="IPR012338">
    <property type="entry name" value="Beta-lactam/transpept-like"/>
</dbReference>
<dbReference type="EMBL" id="CP130612">
    <property type="protein sequence ID" value="WKW12353.1"/>
    <property type="molecule type" value="Genomic_DNA"/>
</dbReference>
<keyword evidence="12" id="KW-0472">Membrane</keyword>
<keyword evidence="11" id="KW-1133">Transmembrane helix</keyword>
<evidence type="ECO:0000256" key="6">
    <source>
        <dbReference type="ARBA" id="ARBA00022670"/>
    </source>
</evidence>
<dbReference type="GO" id="GO:0008360">
    <property type="term" value="P:regulation of cell shape"/>
    <property type="evidence" value="ECO:0007669"/>
    <property type="project" value="UniProtKB-KW"/>
</dbReference>
<dbReference type="InterPro" id="IPR036138">
    <property type="entry name" value="PBP_dimer_sf"/>
</dbReference>
<evidence type="ECO:0000259" key="14">
    <source>
        <dbReference type="Pfam" id="PF00905"/>
    </source>
</evidence>
<evidence type="ECO:0000256" key="2">
    <source>
        <dbReference type="ARBA" id="ARBA00004236"/>
    </source>
</evidence>
<dbReference type="GO" id="GO:0005886">
    <property type="term" value="C:plasma membrane"/>
    <property type="evidence" value="ECO:0007669"/>
    <property type="project" value="UniProtKB-SubCell"/>
</dbReference>
<evidence type="ECO:0000259" key="15">
    <source>
        <dbReference type="Pfam" id="PF03717"/>
    </source>
</evidence>
<reference evidence="17" key="1">
    <citation type="submission" date="2023-07" db="EMBL/GenBank/DDBJ databases">
        <authorList>
            <person name="Haufschild T."/>
            <person name="Kallscheuer N."/>
            <person name="Hammer J."/>
            <person name="Kohn T."/>
            <person name="Kabuu M."/>
            <person name="Jogler M."/>
            <person name="Wohfarth N."/>
            <person name="Heuer A."/>
            <person name="Rohde M."/>
            <person name="van Teeseling M.C.F."/>
            <person name="Jogler C."/>
        </authorList>
    </citation>
    <scope>NUCLEOTIDE SEQUENCE</scope>
    <source>
        <strain evidence="16">Strain 138</strain>
        <strain evidence="17">Strain 318</strain>
    </source>
</reference>
<evidence type="ECO:0000256" key="4">
    <source>
        <dbReference type="ARBA" id="ARBA00022519"/>
    </source>
</evidence>
<dbReference type="Proteomes" id="UP001229955">
    <property type="component" value="Chromosome"/>
</dbReference>
<evidence type="ECO:0000256" key="11">
    <source>
        <dbReference type="ARBA" id="ARBA00022989"/>
    </source>
</evidence>
<dbReference type="SUPFAM" id="SSF56601">
    <property type="entry name" value="beta-lactamase/transpeptidase-like"/>
    <property type="match status" value="1"/>
</dbReference>
<gene>
    <name evidence="17" type="primary">mrdA</name>
    <name evidence="16" type="ORF">Strain138_001638</name>
    <name evidence="17" type="ORF">Strain318_001637</name>
</gene>
<dbReference type="InterPro" id="IPR005311">
    <property type="entry name" value="PBP_dimer"/>
</dbReference>
<sequence length="591" mass="65601">MSFHPNAVQGRARVASALLFLVFLFLAGSFFRTQVLQGARYVLQAETNRLREVPLPAPRGIILDRTGKIIAEDLPGYSISLLVRNEDSLRVMMRRIGEIVSVSPEQVGAAVRRFRREPTRPTVLFPDASFALVSVLEERRVEFPGLIIQSAPRRHYPDGPAVSALVGYTGEISESELEDTRFADYKPGQQVGKDGLERQYEDRLRGREGARFIEVDARGRVVREQARPDLEPERPAALYTNIDLDLQRFVHELFADSLIGGVVAMEPHSGEVLALHSAPTFDPNRFIGGIPRDYWDELQNDARRPLYNKAIKGAYPPGSIWKLHTAIIAMEAGQVRIDERMQVPCRGGYQYGNRFFRCWKRDGHGDVTLAEALEQSCDTYFYQLGLRIGLQNLVAGGLRLGARERSGIDLPAETRSVFPTDPAREYYDRLFGPRGWSTAVTLNLSIGQGENSQTVVNMARFYTALATDGEAARPEVVRGQAERAKLFNITPQQLEQLQDAMAGVISRGTAAASQLQGIAIAGKTGTAQNAQDQVRDHSWFVGYAPADDPKIVVALLLEFGGSGSRAARMASRVFEFYLKQRTTFASTTEGP</sequence>
<protein>
    <submittedName>
        <fullName evidence="17">Penicillin-binding protein 2</fullName>
        <ecNumber evidence="17">3.4.16.4</ecNumber>
    </submittedName>
</protein>
<keyword evidence="13" id="KW-0961">Cell wall biogenesis/degradation</keyword>
<comment type="subcellular location">
    <subcellularLocation>
        <location evidence="2">Cell membrane</location>
    </subcellularLocation>
    <subcellularLocation>
        <location evidence="1">Membrane</location>
        <topology evidence="1">Single-pass membrane protein</topology>
    </subcellularLocation>
</comment>
<evidence type="ECO:0000256" key="9">
    <source>
        <dbReference type="ARBA" id="ARBA00022960"/>
    </source>
</evidence>
<dbReference type="InterPro" id="IPR050515">
    <property type="entry name" value="Beta-lactam/transpept"/>
</dbReference>
<keyword evidence="10" id="KW-0573">Peptidoglycan synthesis</keyword>
<accession>A0AA49JUW7</accession>
<evidence type="ECO:0000313" key="18">
    <source>
        <dbReference type="Proteomes" id="UP001229955"/>
    </source>
</evidence>
<dbReference type="GO" id="GO:0009002">
    <property type="term" value="F:serine-type D-Ala-D-Ala carboxypeptidase activity"/>
    <property type="evidence" value="ECO:0007669"/>
    <property type="project" value="UniProtKB-EC"/>
</dbReference>
<dbReference type="EC" id="3.4.16.4" evidence="17"/>
<keyword evidence="7" id="KW-0812">Transmembrane</keyword>
<evidence type="ECO:0000313" key="17">
    <source>
        <dbReference type="EMBL" id="WKW15260.1"/>
    </source>
</evidence>
<keyword evidence="9" id="KW-0133">Cell shape</keyword>
<name>A0AA49K0J0_9BACT</name>
<dbReference type="KEGG" id="pspc:Strain318_001637"/>
<dbReference type="PANTHER" id="PTHR30627:SF2">
    <property type="entry name" value="PEPTIDOGLYCAN D,D-TRANSPEPTIDASE MRDA"/>
    <property type="match status" value="1"/>
</dbReference>
<dbReference type="AlphaFoldDB" id="A0AA49K0J0"/>
<evidence type="ECO:0000256" key="3">
    <source>
        <dbReference type="ARBA" id="ARBA00022475"/>
    </source>
</evidence>
<dbReference type="GO" id="GO:0009252">
    <property type="term" value="P:peptidoglycan biosynthetic process"/>
    <property type="evidence" value="ECO:0007669"/>
    <property type="project" value="UniProtKB-KW"/>
</dbReference>
<organism evidence="17 18">
    <name type="scientific">Pseudogemmatithrix spongiicola</name>
    <dbReference type="NCBI Taxonomy" id="3062599"/>
    <lineage>
        <taxon>Bacteria</taxon>
        <taxon>Pseudomonadati</taxon>
        <taxon>Gemmatimonadota</taxon>
        <taxon>Gemmatimonadia</taxon>
        <taxon>Gemmatimonadales</taxon>
        <taxon>Gemmatimonadaceae</taxon>
        <taxon>Pseudogemmatithrix</taxon>
    </lineage>
</organism>
<evidence type="ECO:0000256" key="7">
    <source>
        <dbReference type="ARBA" id="ARBA00022692"/>
    </source>
</evidence>
<keyword evidence="6" id="KW-0645">Protease</keyword>
<dbReference type="PANTHER" id="PTHR30627">
    <property type="entry name" value="PEPTIDOGLYCAN D,D-TRANSPEPTIDASE"/>
    <property type="match status" value="1"/>
</dbReference>
<proteinExistence type="predicted"/>
<dbReference type="RefSeq" id="WP_367885230.1">
    <property type="nucleotide sequence ID" value="NZ_CP130612.1"/>
</dbReference>
<dbReference type="GO" id="GO:0008658">
    <property type="term" value="F:penicillin binding"/>
    <property type="evidence" value="ECO:0007669"/>
    <property type="project" value="InterPro"/>
</dbReference>
<feature type="domain" description="Penicillin-binding protein transpeptidase" evidence="14">
    <location>
        <begin position="260"/>
        <end position="572"/>
    </location>
</feature>
<dbReference type="Pfam" id="PF03717">
    <property type="entry name" value="PBP_dimer"/>
    <property type="match status" value="1"/>
</dbReference>
<feature type="domain" description="Penicillin-binding protein dimerisation" evidence="15">
    <location>
        <begin position="55"/>
        <end position="225"/>
    </location>
</feature>
<keyword evidence="4" id="KW-0997">Cell inner membrane</keyword>
<keyword evidence="8 17" id="KW-0378">Hydrolase</keyword>
<evidence type="ECO:0000256" key="8">
    <source>
        <dbReference type="ARBA" id="ARBA00022801"/>
    </source>
</evidence>
<dbReference type="Gene3D" id="3.40.710.10">
    <property type="entry name" value="DD-peptidase/beta-lactamase superfamily"/>
    <property type="match status" value="1"/>
</dbReference>
<dbReference type="GO" id="GO:0006508">
    <property type="term" value="P:proteolysis"/>
    <property type="evidence" value="ECO:0007669"/>
    <property type="project" value="UniProtKB-KW"/>
</dbReference>
<dbReference type="Gene3D" id="3.30.1390.30">
    <property type="entry name" value="Penicillin-binding protein 2a, domain 3"/>
    <property type="match status" value="1"/>
</dbReference>
<evidence type="ECO:0000256" key="5">
    <source>
        <dbReference type="ARBA" id="ARBA00022645"/>
    </source>
</evidence>
<dbReference type="GO" id="GO:0071972">
    <property type="term" value="F:peptidoglycan L,D-transpeptidase activity"/>
    <property type="evidence" value="ECO:0007669"/>
    <property type="project" value="TreeGrafter"/>
</dbReference>
<accession>A0AA49K0J0</accession>
<evidence type="ECO:0000256" key="10">
    <source>
        <dbReference type="ARBA" id="ARBA00022984"/>
    </source>
</evidence>
<dbReference type="Pfam" id="PF00905">
    <property type="entry name" value="Transpeptidase"/>
    <property type="match status" value="1"/>
</dbReference>
<keyword evidence="5 17" id="KW-0121">Carboxypeptidase</keyword>
<dbReference type="GO" id="GO:0071555">
    <property type="term" value="P:cell wall organization"/>
    <property type="evidence" value="ECO:0007669"/>
    <property type="project" value="UniProtKB-KW"/>
</dbReference>
<dbReference type="InterPro" id="IPR001460">
    <property type="entry name" value="PCN-bd_Tpept"/>
</dbReference>
<keyword evidence="18" id="KW-1185">Reference proteome</keyword>
<evidence type="ECO:0000256" key="12">
    <source>
        <dbReference type="ARBA" id="ARBA00023136"/>
    </source>
</evidence>
<dbReference type="Gene3D" id="3.90.1310.10">
    <property type="entry name" value="Penicillin-binding protein 2a (Domain 2)"/>
    <property type="match status" value="1"/>
</dbReference>
<keyword evidence="3" id="KW-1003">Cell membrane</keyword>
<dbReference type="NCBIfam" id="TIGR03423">
    <property type="entry name" value="pbp2_mrdA"/>
    <property type="match status" value="1"/>
</dbReference>
<dbReference type="InterPro" id="IPR017790">
    <property type="entry name" value="Penicillin-binding_protein_2"/>
</dbReference>
<evidence type="ECO:0000256" key="1">
    <source>
        <dbReference type="ARBA" id="ARBA00004167"/>
    </source>
</evidence>
<evidence type="ECO:0000313" key="16">
    <source>
        <dbReference type="EMBL" id="WKW12353.1"/>
    </source>
</evidence>
<dbReference type="SUPFAM" id="SSF56519">
    <property type="entry name" value="Penicillin binding protein dimerisation domain"/>
    <property type="match status" value="1"/>
</dbReference>
<evidence type="ECO:0000256" key="13">
    <source>
        <dbReference type="ARBA" id="ARBA00023316"/>
    </source>
</evidence>